<accession>A0A1F4WG07</accession>
<gene>
    <name evidence="1" type="ORF">A2415_04455</name>
</gene>
<organism evidence="1 2">
    <name type="scientific">candidate division WWE3 bacterium RIFOXYC1_FULL_39_7</name>
    <dbReference type="NCBI Taxonomy" id="1802643"/>
    <lineage>
        <taxon>Bacteria</taxon>
        <taxon>Katanobacteria</taxon>
    </lineage>
</organism>
<proteinExistence type="predicted"/>
<protein>
    <submittedName>
        <fullName evidence="1">Uncharacterized protein</fullName>
    </submittedName>
</protein>
<dbReference type="EMBL" id="MEWA01000049">
    <property type="protein sequence ID" value="OGC68306.1"/>
    <property type="molecule type" value="Genomic_DNA"/>
</dbReference>
<evidence type="ECO:0000313" key="2">
    <source>
        <dbReference type="Proteomes" id="UP000179113"/>
    </source>
</evidence>
<sequence>MDKEDKKSKEEIRVSSDVLSQINLRKSFINQEVMREKLLMRELNYFVVEELKKMGLDTKKIYKVSDDGVVNILDEKEKKEES</sequence>
<comment type="caution">
    <text evidence="1">The sequence shown here is derived from an EMBL/GenBank/DDBJ whole genome shotgun (WGS) entry which is preliminary data.</text>
</comment>
<dbReference type="AlphaFoldDB" id="A0A1F4WG07"/>
<dbReference type="Proteomes" id="UP000179113">
    <property type="component" value="Unassembled WGS sequence"/>
</dbReference>
<evidence type="ECO:0000313" key="1">
    <source>
        <dbReference type="EMBL" id="OGC68306.1"/>
    </source>
</evidence>
<reference evidence="1 2" key="1">
    <citation type="journal article" date="2016" name="Nat. Commun.">
        <title>Thousands of microbial genomes shed light on interconnected biogeochemical processes in an aquifer system.</title>
        <authorList>
            <person name="Anantharaman K."/>
            <person name="Brown C.T."/>
            <person name="Hug L.A."/>
            <person name="Sharon I."/>
            <person name="Castelle C.J."/>
            <person name="Probst A.J."/>
            <person name="Thomas B.C."/>
            <person name="Singh A."/>
            <person name="Wilkins M.J."/>
            <person name="Karaoz U."/>
            <person name="Brodie E.L."/>
            <person name="Williams K.H."/>
            <person name="Hubbard S.S."/>
            <person name="Banfield J.F."/>
        </authorList>
    </citation>
    <scope>NUCLEOTIDE SEQUENCE [LARGE SCALE GENOMIC DNA]</scope>
</reference>
<name>A0A1F4WG07_UNCKA</name>